<proteinExistence type="predicted"/>
<reference evidence="1 2" key="1">
    <citation type="journal article" date="2019" name="Appl. Microbiol. Biotechnol.">
        <title>Differential efficiency of wild type rhizogenic strains for rol gene transformation of plants.</title>
        <authorList>
            <person name="Desmet S."/>
            <person name="De Keyser E."/>
            <person name="Van Vaerenbergh J."/>
            <person name="Baeyen S."/>
            <person name="Van Huylenbroeck J."/>
            <person name="Geelen D."/>
            <person name="Dhooghe E."/>
        </authorList>
    </citation>
    <scope>NUCLEOTIDE SEQUENCE [LARGE SCALE GENOMIC DNA]</scope>
    <source>
        <strain evidence="1 2">B 4.1</strain>
    </source>
</reference>
<accession>A0AA94VD43</accession>
<evidence type="ECO:0000313" key="1">
    <source>
        <dbReference type="EMBL" id="TRA88933.1"/>
    </source>
</evidence>
<protein>
    <submittedName>
        <fullName evidence="1">Uncharacterized protein</fullName>
    </submittedName>
</protein>
<evidence type="ECO:0000313" key="2">
    <source>
        <dbReference type="Proteomes" id="UP000320858"/>
    </source>
</evidence>
<dbReference type="EMBL" id="SGOB01000002">
    <property type="protein sequence ID" value="TRA88933.1"/>
    <property type="molecule type" value="Genomic_DNA"/>
</dbReference>
<gene>
    <name evidence="1" type="ORF">EXN24_13125</name>
</gene>
<comment type="caution">
    <text evidence="1">The sequence shown here is derived from an EMBL/GenBank/DDBJ whole genome shotgun (WGS) entry which is preliminary data.</text>
</comment>
<dbReference type="AlphaFoldDB" id="A0AA94VD43"/>
<organism evidence="1 2">
    <name type="scientific">Rhizobium rhizogenes</name>
    <name type="common">Agrobacterium rhizogenes</name>
    <dbReference type="NCBI Taxonomy" id="359"/>
    <lineage>
        <taxon>Bacteria</taxon>
        <taxon>Pseudomonadati</taxon>
        <taxon>Pseudomonadota</taxon>
        <taxon>Alphaproteobacteria</taxon>
        <taxon>Hyphomicrobiales</taxon>
        <taxon>Rhizobiaceae</taxon>
        <taxon>Rhizobium/Agrobacterium group</taxon>
        <taxon>Rhizobium</taxon>
    </lineage>
</organism>
<name>A0AA94VD43_RHIRH</name>
<dbReference type="Proteomes" id="UP000320858">
    <property type="component" value="Unassembled WGS sequence"/>
</dbReference>
<sequence length="126" mass="14038">MVASKPVGHRDGHASTRIRTAKFRRSSPQNPVYGQVVRKATETTIKPAAWPPFSTVYKRMLHDGTLCTAYRLPRLSSMFFRLERIALFADFMLPLAPENPAWARYRPQGKLSCAAGMADGAEGEAE</sequence>